<protein>
    <submittedName>
        <fullName evidence="2">Uncharacterized protein</fullName>
    </submittedName>
</protein>
<feature type="transmembrane region" description="Helical" evidence="1">
    <location>
        <begin position="12"/>
        <end position="30"/>
    </location>
</feature>
<keyword evidence="1" id="KW-1133">Transmembrane helix</keyword>
<dbReference type="AlphaFoldDB" id="A0A162NZL5"/>
<proteinExistence type="predicted"/>
<sequence>MTWNVTAEELPAFTVPILTPLFGFAPGMILPFTEKLFSTKVVPAGIRSEKFRFVAFVLPLFCIKTV</sequence>
<organism evidence="2 3">
    <name type="scientific">Bacillus cereus</name>
    <dbReference type="NCBI Taxonomy" id="1396"/>
    <lineage>
        <taxon>Bacteria</taxon>
        <taxon>Bacillati</taxon>
        <taxon>Bacillota</taxon>
        <taxon>Bacilli</taxon>
        <taxon>Bacillales</taxon>
        <taxon>Bacillaceae</taxon>
        <taxon>Bacillus</taxon>
        <taxon>Bacillus cereus group</taxon>
    </lineage>
</organism>
<reference evidence="2 3" key="1">
    <citation type="submission" date="2015-09" db="EMBL/GenBank/DDBJ databases">
        <title>Bacillus cereus food isolates.</title>
        <authorList>
            <person name="Boekhorst J."/>
        </authorList>
    </citation>
    <scope>NUCLEOTIDE SEQUENCE [LARGE SCALE GENOMIC DNA]</scope>
    <source>
        <strain evidence="2 3">B4088</strain>
    </source>
</reference>
<evidence type="ECO:0000313" key="2">
    <source>
        <dbReference type="EMBL" id="KZD57865.1"/>
    </source>
</evidence>
<keyword evidence="1" id="KW-0472">Membrane</keyword>
<dbReference type="EMBL" id="LJKE01000086">
    <property type="protein sequence ID" value="KZD57865.1"/>
    <property type="molecule type" value="Genomic_DNA"/>
</dbReference>
<name>A0A162NZL5_BACCE</name>
<accession>A0A162NZL5</accession>
<evidence type="ECO:0000256" key="1">
    <source>
        <dbReference type="SAM" id="Phobius"/>
    </source>
</evidence>
<gene>
    <name evidence="2" type="ORF">B4088_4653</name>
</gene>
<comment type="caution">
    <text evidence="2">The sequence shown here is derived from an EMBL/GenBank/DDBJ whole genome shotgun (WGS) entry which is preliminary data.</text>
</comment>
<dbReference type="Proteomes" id="UP000076482">
    <property type="component" value="Unassembled WGS sequence"/>
</dbReference>
<evidence type="ECO:0000313" key="3">
    <source>
        <dbReference type="Proteomes" id="UP000076482"/>
    </source>
</evidence>
<keyword evidence="1" id="KW-0812">Transmembrane</keyword>
<dbReference type="PATRIC" id="fig|1396.535.peg.517"/>